<protein>
    <submittedName>
        <fullName evidence="1">Uncharacterized protein</fullName>
    </submittedName>
</protein>
<sequence length="69" mass="7092">MMEDADRVVVDDEVIGAGRDGAGKCAANAVAAETVSHFFGRGKVIHGGNGYSGFTGRGYYPRDAAADPS</sequence>
<gene>
    <name evidence="1" type="ORF">Adu01nite_59330</name>
</gene>
<proteinExistence type="predicted"/>
<evidence type="ECO:0000313" key="2">
    <source>
        <dbReference type="Proteomes" id="UP000637628"/>
    </source>
</evidence>
<dbReference type="Proteomes" id="UP000637628">
    <property type="component" value="Unassembled WGS sequence"/>
</dbReference>
<dbReference type="EMBL" id="BOML01000048">
    <property type="protein sequence ID" value="GIE04583.1"/>
    <property type="molecule type" value="Genomic_DNA"/>
</dbReference>
<accession>A0ABQ3Z425</accession>
<reference evidence="1 2" key="1">
    <citation type="submission" date="2021-01" db="EMBL/GenBank/DDBJ databases">
        <title>Whole genome shotgun sequence of Actinoplanes durhamensis NBRC 14914.</title>
        <authorList>
            <person name="Komaki H."/>
            <person name="Tamura T."/>
        </authorList>
    </citation>
    <scope>NUCLEOTIDE SEQUENCE [LARGE SCALE GENOMIC DNA]</scope>
    <source>
        <strain evidence="1 2">NBRC 14914</strain>
    </source>
</reference>
<organism evidence="1 2">
    <name type="scientific">Paractinoplanes durhamensis</name>
    <dbReference type="NCBI Taxonomy" id="113563"/>
    <lineage>
        <taxon>Bacteria</taxon>
        <taxon>Bacillati</taxon>
        <taxon>Actinomycetota</taxon>
        <taxon>Actinomycetes</taxon>
        <taxon>Micromonosporales</taxon>
        <taxon>Micromonosporaceae</taxon>
        <taxon>Paractinoplanes</taxon>
    </lineage>
</organism>
<comment type="caution">
    <text evidence="1">The sequence shown here is derived from an EMBL/GenBank/DDBJ whole genome shotgun (WGS) entry which is preliminary data.</text>
</comment>
<name>A0ABQ3Z425_9ACTN</name>
<keyword evidence="2" id="KW-1185">Reference proteome</keyword>
<evidence type="ECO:0000313" key="1">
    <source>
        <dbReference type="EMBL" id="GIE04583.1"/>
    </source>
</evidence>